<keyword evidence="2" id="KW-1185">Reference proteome</keyword>
<dbReference type="OrthoDB" id="2412271at2759"/>
<protein>
    <submittedName>
        <fullName evidence="1">Uncharacterized protein</fullName>
    </submittedName>
</protein>
<sequence length="393" mass="45029">MIVDQLDSTHLSESCPILTKDQLSTLYPTQSTSTGVLDKTHSFTPFHSSPTQISQIDSSIRPLSFDAHVAVQRVQVAIKKNPSIKHIKAIRHKKEYLKSIKSDESSSNRSQHALSPPLEYTYDGFISVKDIKLDSSINNHEELLTFIELFMRQFNHFFSVHYCSTETVPSVIVKFSKHEGLIKAANFFKNGHHTGRMRLIPKTYYRMGRDKVSCREFKIINVPNNIDLDTVEHAIRAILKGETFYLHHPSKHIIDAKSENKDIFFTASSNTVCNLLKQTWSISIEKDVFRLTPAYFKKSDVESRNSFVGKFSGFSPHHDLAYIKDNLQAVTDLKNVYRRPDDNNIYLEFASESALFNACNSNIFIDNLKIKGISRGTNWMDKDTFLNSHCNKR</sequence>
<organism evidence="1 2">
    <name type="scientific">Glomus cerebriforme</name>
    <dbReference type="NCBI Taxonomy" id="658196"/>
    <lineage>
        <taxon>Eukaryota</taxon>
        <taxon>Fungi</taxon>
        <taxon>Fungi incertae sedis</taxon>
        <taxon>Mucoromycota</taxon>
        <taxon>Glomeromycotina</taxon>
        <taxon>Glomeromycetes</taxon>
        <taxon>Glomerales</taxon>
        <taxon>Glomeraceae</taxon>
        <taxon>Glomus</taxon>
    </lineage>
</organism>
<dbReference type="Proteomes" id="UP000265703">
    <property type="component" value="Unassembled WGS sequence"/>
</dbReference>
<accession>A0A397TBQ7</accession>
<dbReference type="AlphaFoldDB" id="A0A397TBQ7"/>
<dbReference type="EMBL" id="QKYT01000057">
    <property type="protein sequence ID" value="RIA95693.1"/>
    <property type="molecule type" value="Genomic_DNA"/>
</dbReference>
<evidence type="ECO:0000313" key="1">
    <source>
        <dbReference type="EMBL" id="RIA95693.1"/>
    </source>
</evidence>
<evidence type="ECO:0000313" key="2">
    <source>
        <dbReference type="Proteomes" id="UP000265703"/>
    </source>
</evidence>
<gene>
    <name evidence="1" type="ORF">C1645_733902</name>
</gene>
<comment type="caution">
    <text evidence="1">The sequence shown here is derived from an EMBL/GenBank/DDBJ whole genome shotgun (WGS) entry which is preliminary data.</text>
</comment>
<proteinExistence type="predicted"/>
<reference evidence="1 2" key="1">
    <citation type="submission" date="2018-06" db="EMBL/GenBank/DDBJ databases">
        <title>Comparative genomics reveals the genomic features of Rhizophagus irregularis, R. cerebriforme, R. diaphanum and Gigaspora rosea, and their symbiotic lifestyle signature.</title>
        <authorList>
            <person name="Morin E."/>
            <person name="San Clemente H."/>
            <person name="Chen E.C.H."/>
            <person name="De La Providencia I."/>
            <person name="Hainaut M."/>
            <person name="Kuo A."/>
            <person name="Kohler A."/>
            <person name="Murat C."/>
            <person name="Tang N."/>
            <person name="Roy S."/>
            <person name="Loubradou J."/>
            <person name="Henrissat B."/>
            <person name="Grigoriev I.V."/>
            <person name="Corradi N."/>
            <person name="Roux C."/>
            <person name="Martin F.M."/>
        </authorList>
    </citation>
    <scope>NUCLEOTIDE SEQUENCE [LARGE SCALE GENOMIC DNA]</scope>
    <source>
        <strain evidence="1 2">DAOM 227022</strain>
    </source>
</reference>
<name>A0A397TBQ7_9GLOM</name>